<organism evidence="2 3">
    <name type="scientific">Crateriforma conspicua</name>
    <dbReference type="NCBI Taxonomy" id="2527996"/>
    <lineage>
        <taxon>Bacteria</taxon>
        <taxon>Pseudomonadati</taxon>
        <taxon>Planctomycetota</taxon>
        <taxon>Planctomycetia</taxon>
        <taxon>Planctomycetales</taxon>
        <taxon>Planctomycetaceae</taxon>
        <taxon>Crateriforma</taxon>
    </lineage>
</organism>
<comment type="caution">
    <text evidence="2">The sequence shown here is derived from an EMBL/GenBank/DDBJ whole genome shotgun (WGS) entry which is preliminary data.</text>
</comment>
<name>A0A5C6FR56_9PLAN</name>
<gene>
    <name evidence="2" type="ORF">V7x_47860</name>
</gene>
<dbReference type="AlphaFoldDB" id="A0A5C6FR56"/>
<feature type="region of interest" description="Disordered" evidence="1">
    <location>
        <begin position="33"/>
        <end position="54"/>
    </location>
</feature>
<sequence length="54" mass="5876">MSAGPTECGLSTGIEKKRWGASNISQARTPLLFEEARQRDPGDGSLTHSWPIYA</sequence>
<protein>
    <submittedName>
        <fullName evidence="2">Uncharacterized protein</fullName>
    </submittedName>
</protein>
<evidence type="ECO:0000256" key="1">
    <source>
        <dbReference type="SAM" id="MobiDB-lite"/>
    </source>
</evidence>
<dbReference type="EMBL" id="SJPZ01000002">
    <property type="protein sequence ID" value="TWU63048.1"/>
    <property type="molecule type" value="Genomic_DNA"/>
</dbReference>
<accession>A0A5C6FR56</accession>
<proteinExistence type="predicted"/>
<feature type="region of interest" description="Disordered" evidence="1">
    <location>
        <begin position="1"/>
        <end position="21"/>
    </location>
</feature>
<evidence type="ECO:0000313" key="2">
    <source>
        <dbReference type="EMBL" id="TWU63048.1"/>
    </source>
</evidence>
<dbReference type="Proteomes" id="UP000316476">
    <property type="component" value="Unassembled WGS sequence"/>
</dbReference>
<evidence type="ECO:0000313" key="3">
    <source>
        <dbReference type="Proteomes" id="UP000316476"/>
    </source>
</evidence>
<reference evidence="2 3" key="1">
    <citation type="submission" date="2019-02" db="EMBL/GenBank/DDBJ databases">
        <title>Deep-cultivation of Planctomycetes and their phenomic and genomic characterization uncovers novel biology.</title>
        <authorList>
            <person name="Wiegand S."/>
            <person name="Jogler M."/>
            <person name="Boedeker C."/>
            <person name="Pinto D."/>
            <person name="Vollmers J."/>
            <person name="Rivas-Marin E."/>
            <person name="Kohn T."/>
            <person name="Peeters S.H."/>
            <person name="Heuer A."/>
            <person name="Rast P."/>
            <person name="Oberbeckmann S."/>
            <person name="Bunk B."/>
            <person name="Jeske O."/>
            <person name="Meyerdierks A."/>
            <person name="Storesund J.E."/>
            <person name="Kallscheuer N."/>
            <person name="Luecker S."/>
            <person name="Lage O.M."/>
            <person name="Pohl T."/>
            <person name="Merkel B.J."/>
            <person name="Hornburger P."/>
            <person name="Mueller R.-W."/>
            <person name="Bruemmer F."/>
            <person name="Labrenz M."/>
            <person name="Spormann A.M."/>
            <person name="Op Den Camp H."/>
            <person name="Overmann J."/>
            <person name="Amann R."/>
            <person name="Jetten M.S.M."/>
            <person name="Mascher T."/>
            <person name="Medema M.H."/>
            <person name="Devos D.P."/>
            <person name="Kaster A.-K."/>
            <person name="Ovreas L."/>
            <person name="Rohde M."/>
            <person name="Galperin M.Y."/>
            <person name="Jogler C."/>
        </authorList>
    </citation>
    <scope>NUCLEOTIDE SEQUENCE [LARGE SCALE GENOMIC DNA]</scope>
    <source>
        <strain evidence="2 3">V7</strain>
    </source>
</reference>